<evidence type="ECO:0000259" key="16">
    <source>
        <dbReference type="PROSITE" id="PS51178"/>
    </source>
</evidence>
<dbReference type="GO" id="GO:0071555">
    <property type="term" value="P:cell wall organization"/>
    <property type="evidence" value="ECO:0007669"/>
    <property type="project" value="UniProtKB-KW"/>
</dbReference>
<sequence>MFLAVSVLAGLLLSGLAVPMTALAGSSVNFAADSLDEIPTDLETPAQSERSRVLMANGEVLATFYDENRIYVPLSEISPLMQDAQIGIEDHRFYEHGAIDFQGFGRALVKTLTGDTQGASTLTQQYVKLVRQETAMANGDEEAARKAVEVTIERKIIEMRYAMALEERLTKDQILERYLNIAYYGDGAYGVESAAQHYFRTTAKDLTLGQSALLAGIVQNPVAFNPVKNTQRALDRRDVVLNQMVKWKMITEAEAAEAKLETFDPAQVLRTPNGCVSSQYAFLCDYVRLTLLSDKMTSLGKDKEERERALKRGGLTIQTKINPTAQDSAEAAVATKVAPTDPVIGNAVLLEPSTGLIIAMAQSRPKMGDGEGETYWNYNVPASMGGMEGFQAGSTFKAFTMAAAMEQGVTPGHTYNAPGKLTFEKGAVFRDCQGTFKLDEEWDPENQGGRGYGTIDMVKAAKSSVNTYFIQLIQSTGICASIDMAAKVGVELSDGQTLRSMQRYPSFVLGTAYVTPLSMAEAYATFANRGVHCDPIILESVTTQEGKALDVPSANCQKVMEPEVADGVNYVLKQVAGVGGTGYVAALRDGRDEAGKTGTTNGNEAVWYAGYTPEVAGVAMIAVENANPIFKDGTKKKTLRNLKVAAGYLDGSGGRDAGAIWKAAMKAALKDKPKTKFTAPTDEIMKGVKVPVPSVKGMGYNEAKATLEAAGFTTSRWSVYSDRPQGTFLGITPTGSALKFSTIRLKVSAGPAPAQPETPATDPAAPPGGQGDQGGNQGGGGPNR</sequence>
<evidence type="ECO:0000256" key="6">
    <source>
        <dbReference type="ARBA" id="ARBA00022679"/>
    </source>
</evidence>
<proteinExistence type="inferred from homology"/>
<evidence type="ECO:0000256" key="9">
    <source>
        <dbReference type="ARBA" id="ARBA00022984"/>
    </source>
</evidence>
<name>A0A7H0HAX0_9ACTN</name>
<keyword evidence="10" id="KW-0511">Multifunctional enzyme</keyword>
<dbReference type="GO" id="GO:0009002">
    <property type="term" value="F:serine-type D-Ala-D-Ala carboxypeptidase activity"/>
    <property type="evidence" value="ECO:0007669"/>
    <property type="project" value="UniProtKB-EC"/>
</dbReference>
<comment type="similarity">
    <text evidence="2">In the N-terminal section; belongs to the glycosyltransferase 51 family.</text>
</comment>
<keyword evidence="4" id="KW-0645">Protease</keyword>
<dbReference type="PANTHER" id="PTHR32282:SF33">
    <property type="entry name" value="PEPTIDOGLYCAN GLYCOSYLTRANSFERASE"/>
    <property type="match status" value="1"/>
</dbReference>
<dbReference type="GO" id="GO:0008658">
    <property type="term" value="F:penicillin binding"/>
    <property type="evidence" value="ECO:0007669"/>
    <property type="project" value="InterPro"/>
</dbReference>
<feature type="compositionally biased region" description="Gly residues" evidence="14">
    <location>
        <begin position="768"/>
        <end position="784"/>
    </location>
</feature>
<dbReference type="Gene3D" id="1.10.3810.10">
    <property type="entry name" value="Biosynthetic peptidoglycan transglycosylase-like"/>
    <property type="match status" value="1"/>
</dbReference>
<dbReference type="GO" id="GO:0008955">
    <property type="term" value="F:peptidoglycan glycosyltransferase activity"/>
    <property type="evidence" value="ECO:0007669"/>
    <property type="project" value="UniProtKB-EC"/>
</dbReference>
<keyword evidence="7" id="KW-0378">Hydrolase</keyword>
<dbReference type="Gene3D" id="3.40.710.10">
    <property type="entry name" value="DD-peptidase/beta-lactamase superfamily"/>
    <property type="match status" value="1"/>
</dbReference>
<dbReference type="PANTHER" id="PTHR32282">
    <property type="entry name" value="BINDING PROTEIN TRANSPEPTIDASE, PUTATIVE-RELATED"/>
    <property type="match status" value="1"/>
</dbReference>
<dbReference type="InterPro" id="IPR001460">
    <property type="entry name" value="PCN-bd_Tpept"/>
</dbReference>
<dbReference type="CDD" id="cd06577">
    <property type="entry name" value="PASTA_pknB"/>
    <property type="match status" value="1"/>
</dbReference>
<evidence type="ECO:0000256" key="11">
    <source>
        <dbReference type="ARBA" id="ARBA00023316"/>
    </source>
</evidence>
<dbReference type="EMBL" id="CP060789">
    <property type="protein sequence ID" value="QNP57686.1"/>
    <property type="molecule type" value="Genomic_DNA"/>
</dbReference>
<evidence type="ECO:0000256" key="4">
    <source>
        <dbReference type="ARBA" id="ARBA00022670"/>
    </source>
</evidence>
<feature type="chain" id="PRO_5028936826" evidence="15">
    <location>
        <begin position="25"/>
        <end position="784"/>
    </location>
</feature>
<dbReference type="InterPro" id="IPR005543">
    <property type="entry name" value="PASTA_dom"/>
</dbReference>
<organism evidence="17 18">
    <name type="scientific">Tessaracoccus defluvii</name>
    <dbReference type="NCBI Taxonomy" id="1285901"/>
    <lineage>
        <taxon>Bacteria</taxon>
        <taxon>Bacillati</taxon>
        <taxon>Actinomycetota</taxon>
        <taxon>Actinomycetes</taxon>
        <taxon>Propionibacteriales</taxon>
        <taxon>Propionibacteriaceae</taxon>
        <taxon>Tessaracoccus</taxon>
    </lineage>
</organism>
<evidence type="ECO:0000256" key="13">
    <source>
        <dbReference type="ARBA" id="ARBA00049902"/>
    </source>
</evidence>
<dbReference type="GO" id="GO:0006508">
    <property type="term" value="P:proteolysis"/>
    <property type="evidence" value="ECO:0007669"/>
    <property type="project" value="UniProtKB-KW"/>
</dbReference>
<evidence type="ECO:0000256" key="2">
    <source>
        <dbReference type="ARBA" id="ARBA00007739"/>
    </source>
</evidence>
<evidence type="ECO:0000313" key="17">
    <source>
        <dbReference type="EMBL" id="QNP57686.1"/>
    </source>
</evidence>
<keyword evidence="18" id="KW-1185">Reference proteome</keyword>
<dbReference type="AlphaFoldDB" id="A0A7H0HAX0"/>
<keyword evidence="5" id="KW-0328">Glycosyltransferase</keyword>
<comment type="catalytic activity">
    <reaction evidence="12">
        <text>Preferential cleavage: (Ac)2-L-Lys-D-Ala-|-D-Ala. Also transpeptidation of peptidyl-alanyl moieties that are N-acyl substituents of D-alanine.</text>
        <dbReference type="EC" id="3.4.16.4"/>
    </reaction>
</comment>
<dbReference type="GO" id="GO:0008360">
    <property type="term" value="P:regulation of cell shape"/>
    <property type="evidence" value="ECO:0007669"/>
    <property type="project" value="UniProtKB-KW"/>
</dbReference>
<evidence type="ECO:0000256" key="3">
    <source>
        <dbReference type="ARBA" id="ARBA00022645"/>
    </source>
</evidence>
<dbReference type="Pfam" id="PF03793">
    <property type="entry name" value="PASTA"/>
    <property type="match status" value="1"/>
</dbReference>
<keyword evidence="15" id="KW-0732">Signal</keyword>
<dbReference type="Pfam" id="PF00912">
    <property type="entry name" value="Transgly"/>
    <property type="match status" value="1"/>
</dbReference>
<evidence type="ECO:0000256" key="15">
    <source>
        <dbReference type="SAM" id="SignalP"/>
    </source>
</evidence>
<feature type="signal peptide" evidence="15">
    <location>
        <begin position="1"/>
        <end position="24"/>
    </location>
</feature>
<dbReference type="InterPro" id="IPR023346">
    <property type="entry name" value="Lysozyme-like_dom_sf"/>
</dbReference>
<dbReference type="GO" id="GO:0009252">
    <property type="term" value="P:peptidoglycan biosynthetic process"/>
    <property type="evidence" value="ECO:0007669"/>
    <property type="project" value="UniProtKB-KW"/>
</dbReference>
<dbReference type="SUPFAM" id="SSF56601">
    <property type="entry name" value="beta-lactamase/transpeptidase-like"/>
    <property type="match status" value="1"/>
</dbReference>
<evidence type="ECO:0000256" key="7">
    <source>
        <dbReference type="ARBA" id="ARBA00022801"/>
    </source>
</evidence>
<evidence type="ECO:0000256" key="8">
    <source>
        <dbReference type="ARBA" id="ARBA00022960"/>
    </source>
</evidence>
<reference evidence="17 18" key="1">
    <citation type="submission" date="2020-08" db="EMBL/GenBank/DDBJ databases">
        <title>Genome sequence of Tessaracoccus defluvii JCM 17540T.</title>
        <authorList>
            <person name="Hyun D.-W."/>
            <person name="Bae J.-W."/>
        </authorList>
    </citation>
    <scope>NUCLEOTIDE SEQUENCE [LARGE SCALE GENOMIC DNA]</scope>
    <source>
        <strain evidence="17 18">JCM 17540</strain>
    </source>
</reference>
<dbReference type="InterPro" id="IPR050396">
    <property type="entry name" value="Glycosyltr_51/Transpeptidase"/>
</dbReference>
<comment type="similarity">
    <text evidence="1">In the C-terminal section; belongs to the transpeptidase family.</text>
</comment>
<keyword evidence="3" id="KW-0121">Carboxypeptidase</keyword>
<keyword evidence="6" id="KW-0808">Transferase</keyword>
<gene>
    <name evidence="17" type="ORF">H9L22_17650</name>
</gene>
<evidence type="ECO:0000256" key="5">
    <source>
        <dbReference type="ARBA" id="ARBA00022676"/>
    </source>
</evidence>
<keyword evidence="9" id="KW-0573">Peptidoglycan synthesis</keyword>
<keyword evidence="8" id="KW-0133">Cell shape</keyword>
<comment type="catalytic activity">
    <reaction evidence="13">
        <text>[GlcNAc-(1-&gt;4)-Mur2Ac(oyl-L-Ala-gamma-D-Glu-L-Lys-D-Ala-D-Ala)](n)-di-trans,octa-cis-undecaprenyl diphosphate + beta-D-GlcNAc-(1-&gt;4)-Mur2Ac(oyl-L-Ala-gamma-D-Glu-L-Lys-D-Ala-D-Ala)-di-trans,octa-cis-undecaprenyl diphosphate = [GlcNAc-(1-&gt;4)-Mur2Ac(oyl-L-Ala-gamma-D-Glu-L-Lys-D-Ala-D-Ala)](n+1)-di-trans,octa-cis-undecaprenyl diphosphate + di-trans,octa-cis-undecaprenyl diphosphate + H(+)</text>
        <dbReference type="Rhea" id="RHEA:23708"/>
        <dbReference type="Rhea" id="RHEA-COMP:9602"/>
        <dbReference type="Rhea" id="RHEA-COMP:9603"/>
        <dbReference type="ChEBI" id="CHEBI:15378"/>
        <dbReference type="ChEBI" id="CHEBI:58405"/>
        <dbReference type="ChEBI" id="CHEBI:60033"/>
        <dbReference type="ChEBI" id="CHEBI:78435"/>
        <dbReference type="EC" id="2.4.99.28"/>
    </reaction>
</comment>
<feature type="region of interest" description="Disordered" evidence="14">
    <location>
        <begin position="748"/>
        <end position="784"/>
    </location>
</feature>
<dbReference type="Proteomes" id="UP000516117">
    <property type="component" value="Chromosome"/>
</dbReference>
<evidence type="ECO:0000313" key="18">
    <source>
        <dbReference type="Proteomes" id="UP000516117"/>
    </source>
</evidence>
<dbReference type="Gene3D" id="3.30.10.20">
    <property type="match status" value="1"/>
</dbReference>
<dbReference type="SUPFAM" id="SSF53955">
    <property type="entry name" value="Lysozyme-like"/>
    <property type="match status" value="1"/>
</dbReference>
<dbReference type="InterPro" id="IPR001264">
    <property type="entry name" value="Glyco_trans_51"/>
</dbReference>
<keyword evidence="11" id="KW-0961">Cell wall biogenesis/degradation</keyword>
<dbReference type="InterPro" id="IPR012338">
    <property type="entry name" value="Beta-lactam/transpept-like"/>
</dbReference>
<feature type="compositionally biased region" description="Low complexity" evidence="14">
    <location>
        <begin position="749"/>
        <end position="763"/>
    </location>
</feature>
<evidence type="ECO:0000256" key="1">
    <source>
        <dbReference type="ARBA" id="ARBA00007090"/>
    </source>
</evidence>
<dbReference type="FunFam" id="1.10.3810.10:FF:000001">
    <property type="entry name" value="Penicillin-binding protein 1A"/>
    <property type="match status" value="1"/>
</dbReference>
<feature type="domain" description="PASTA" evidence="16">
    <location>
        <begin position="686"/>
        <end position="749"/>
    </location>
</feature>
<evidence type="ECO:0000256" key="10">
    <source>
        <dbReference type="ARBA" id="ARBA00023268"/>
    </source>
</evidence>
<dbReference type="Pfam" id="PF00905">
    <property type="entry name" value="Transpeptidase"/>
    <property type="match status" value="1"/>
</dbReference>
<dbReference type="GO" id="GO:0030288">
    <property type="term" value="C:outer membrane-bounded periplasmic space"/>
    <property type="evidence" value="ECO:0007669"/>
    <property type="project" value="TreeGrafter"/>
</dbReference>
<evidence type="ECO:0000256" key="14">
    <source>
        <dbReference type="SAM" id="MobiDB-lite"/>
    </source>
</evidence>
<dbReference type="InterPro" id="IPR036950">
    <property type="entry name" value="PBP_transglycosylase"/>
</dbReference>
<dbReference type="PROSITE" id="PS51178">
    <property type="entry name" value="PASTA"/>
    <property type="match status" value="1"/>
</dbReference>
<accession>A0A7H0HAX0</accession>
<protein>
    <submittedName>
        <fullName evidence="17">Transglycosylase domain-containing protein</fullName>
    </submittedName>
</protein>
<dbReference type="KEGG" id="tdf:H9L22_17650"/>
<evidence type="ECO:0000256" key="12">
    <source>
        <dbReference type="ARBA" id="ARBA00034000"/>
    </source>
</evidence>